<dbReference type="KEGG" id="this:HZT40_05865"/>
<evidence type="ECO:0000259" key="2">
    <source>
        <dbReference type="PROSITE" id="PS50222"/>
    </source>
</evidence>
<proteinExistence type="predicted"/>
<evidence type="ECO:0000313" key="4">
    <source>
        <dbReference type="Proteomes" id="UP000510621"/>
    </source>
</evidence>
<dbReference type="SUPFAM" id="SSF47473">
    <property type="entry name" value="EF-hand"/>
    <property type="match status" value="1"/>
</dbReference>
<reference evidence="3" key="1">
    <citation type="submission" date="2020-06" db="EMBL/GenBank/DDBJ databases">
        <title>Analysis procedures for assessing recovery of high quality, complete, closed genomes from Nanopore long read metagenome sequencing.</title>
        <authorList>
            <person name="Bessarab I."/>
            <person name="Arumugam K."/>
            <person name="Haryono M."/>
            <person name="Liu X."/>
            <person name="Roy S."/>
            <person name="Zuniga-Montanez R.E."/>
            <person name="Qiu G."/>
            <person name="Drautz-Moses D.I."/>
            <person name="Law Y.Y."/>
            <person name="Wuertz S."/>
            <person name="Lauro F.M."/>
            <person name="Huson D.H."/>
            <person name="Williams R.B."/>
        </authorList>
    </citation>
    <scope>NUCLEOTIDE SEQUENCE [LARGE SCALE GENOMIC DNA]</scope>
    <source>
        <strain evidence="3">SSD2</strain>
    </source>
</reference>
<dbReference type="EMBL" id="CP059265">
    <property type="protein sequence ID" value="QLQ31210.1"/>
    <property type="molecule type" value="Genomic_DNA"/>
</dbReference>
<protein>
    <recommendedName>
        <fullName evidence="2">EF-hand domain-containing protein</fullName>
    </recommendedName>
</protein>
<dbReference type="InterPro" id="IPR011992">
    <property type="entry name" value="EF-hand-dom_pair"/>
</dbReference>
<dbReference type="InterPro" id="IPR002048">
    <property type="entry name" value="EF_hand_dom"/>
</dbReference>
<dbReference type="Pfam" id="PF13202">
    <property type="entry name" value="EF-hand_5"/>
    <property type="match status" value="1"/>
</dbReference>
<evidence type="ECO:0000313" key="3">
    <source>
        <dbReference type="EMBL" id="QLQ31210.1"/>
    </source>
</evidence>
<feature type="domain" description="EF-hand" evidence="2">
    <location>
        <begin position="11"/>
        <end position="45"/>
    </location>
</feature>
<gene>
    <name evidence="3" type="ORF">HZT40_05865</name>
</gene>
<organism evidence="3 4">
    <name type="scientific">Candidatus Thiothrix singaporensis</name>
    <dbReference type="NCBI Taxonomy" id="2799669"/>
    <lineage>
        <taxon>Bacteria</taxon>
        <taxon>Pseudomonadati</taxon>
        <taxon>Pseudomonadota</taxon>
        <taxon>Gammaproteobacteria</taxon>
        <taxon>Thiotrichales</taxon>
        <taxon>Thiotrichaceae</taxon>
        <taxon>Thiothrix</taxon>
    </lineage>
</organism>
<name>A0A7L6AQ57_9GAMM</name>
<feature type="region of interest" description="Disordered" evidence="1">
    <location>
        <begin position="24"/>
        <end position="45"/>
    </location>
</feature>
<dbReference type="Proteomes" id="UP000510621">
    <property type="component" value="Chromosome"/>
</dbReference>
<keyword evidence="4" id="KW-1185">Reference proteome</keyword>
<dbReference type="Gene3D" id="1.10.238.10">
    <property type="entry name" value="EF-hand"/>
    <property type="match status" value="1"/>
</dbReference>
<dbReference type="GO" id="GO:0005509">
    <property type="term" value="F:calcium ion binding"/>
    <property type="evidence" value="ECO:0007669"/>
    <property type="project" value="InterPro"/>
</dbReference>
<dbReference type="PROSITE" id="PS50222">
    <property type="entry name" value="EF_HAND_2"/>
    <property type="match status" value="1"/>
</dbReference>
<accession>A0A7L6AQ57</accession>
<dbReference type="PROSITE" id="PS00018">
    <property type="entry name" value="EF_HAND_1"/>
    <property type="match status" value="1"/>
</dbReference>
<dbReference type="InterPro" id="IPR018247">
    <property type="entry name" value="EF_Hand_1_Ca_BS"/>
</dbReference>
<sequence length="45" mass="5549">MARIRRQTPGFRQAQPRLIFDNVDRNRDGYIDPDEFTAMKKRRRR</sequence>
<dbReference type="AlphaFoldDB" id="A0A7L6AQ57"/>
<evidence type="ECO:0000256" key="1">
    <source>
        <dbReference type="SAM" id="MobiDB-lite"/>
    </source>
</evidence>